<dbReference type="Gene3D" id="3.10.100.10">
    <property type="entry name" value="Mannose-Binding Protein A, subunit A"/>
    <property type="match status" value="2"/>
</dbReference>
<gene>
    <name evidence="3" type="ORF">MNOR_LOCUS23204</name>
</gene>
<dbReference type="InterPro" id="IPR016187">
    <property type="entry name" value="CTDL_fold"/>
</dbReference>
<dbReference type="SMART" id="SM00034">
    <property type="entry name" value="CLECT"/>
    <property type="match status" value="2"/>
</dbReference>
<keyword evidence="1" id="KW-0732">Signal</keyword>
<dbReference type="InterPro" id="IPR001304">
    <property type="entry name" value="C-type_lectin-like"/>
</dbReference>
<dbReference type="PANTHER" id="PTHR22801:SF63">
    <property type="entry name" value="C-TYPE LECTIN DOMAIN-CONTAINING PROTEIN"/>
    <property type="match status" value="1"/>
</dbReference>
<dbReference type="PROSITE" id="PS50041">
    <property type="entry name" value="C_TYPE_LECTIN_2"/>
    <property type="match status" value="2"/>
</dbReference>
<feature type="signal peptide" evidence="1">
    <location>
        <begin position="1"/>
        <end position="26"/>
    </location>
</feature>
<evidence type="ECO:0000259" key="2">
    <source>
        <dbReference type="PROSITE" id="PS50041"/>
    </source>
</evidence>
<feature type="chain" id="PRO_5043774619" description="C-type lectin domain-containing protein" evidence="1">
    <location>
        <begin position="27"/>
        <end position="496"/>
    </location>
</feature>
<dbReference type="CDD" id="cd00037">
    <property type="entry name" value="CLECT"/>
    <property type="match status" value="2"/>
</dbReference>
<accession>A0AAV2REF4</accession>
<dbReference type="Pfam" id="PF00059">
    <property type="entry name" value="Lectin_C"/>
    <property type="match status" value="2"/>
</dbReference>
<feature type="domain" description="C-type lectin" evidence="2">
    <location>
        <begin position="231"/>
        <end position="356"/>
    </location>
</feature>
<proteinExistence type="predicted"/>
<feature type="non-terminal residue" evidence="3">
    <location>
        <position position="1"/>
    </location>
</feature>
<dbReference type="InterPro" id="IPR050801">
    <property type="entry name" value="Ca-Dep_Lectins_ImmuneDev"/>
</dbReference>
<dbReference type="AlphaFoldDB" id="A0AAV2REF4"/>
<evidence type="ECO:0000313" key="4">
    <source>
        <dbReference type="Proteomes" id="UP001497623"/>
    </source>
</evidence>
<evidence type="ECO:0000313" key="3">
    <source>
        <dbReference type="EMBL" id="CAL4122482.1"/>
    </source>
</evidence>
<evidence type="ECO:0000256" key="1">
    <source>
        <dbReference type="SAM" id="SignalP"/>
    </source>
</evidence>
<protein>
    <recommendedName>
        <fullName evidence="2">C-type lectin domain-containing protein</fullName>
    </recommendedName>
</protein>
<dbReference type="InterPro" id="IPR016186">
    <property type="entry name" value="C-type_lectin-like/link_sf"/>
</dbReference>
<dbReference type="PANTHER" id="PTHR22801">
    <property type="entry name" value="LITHOSTATHINE"/>
    <property type="match status" value="1"/>
</dbReference>
<reference evidence="3 4" key="1">
    <citation type="submission" date="2024-05" db="EMBL/GenBank/DDBJ databases">
        <authorList>
            <person name="Wallberg A."/>
        </authorList>
    </citation>
    <scope>NUCLEOTIDE SEQUENCE [LARGE SCALE GENOMIC DNA]</scope>
</reference>
<keyword evidence="4" id="KW-1185">Reference proteome</keyword>
<dbReference type="EMBL" id="CAXKWB010020241">
    <property type="protein sequence ID" value="CAL4122482.1"/>
    <property type="molecule type" value="Genomic_DNA"/>
</dbReference>
<comment type="caution">
    <text evidence="3">The sequence shown here is derived from an EMBL/GenBank/DDBJ whole genome shotgun (WGS) entry which is preliminary data.</text>
</comment>
<organism evidence="3 4">
    <name type="scientific">Meganyctiphanes norvegica</name>
    <name type="common">Northern krill</name>
    <name type="synonym">Thysanopoda norvegica</name>
    <dbReference type="NCBI Taxonomy" id="48144"/>
    <lineage>
        <taxon>Eukaryota</taxon>
        <taxon>Metazoa</taxon>
        <taxon>Ecdysozoa</taxon>
        <taxon>Arthropoda</taxon>
        <taxon>Crustacea</taxon>
        <taxon>Multicrustacea</taxon>
        <taxon>Malacostraca</taxon>
        <taxon>Eumalacostraca</taxon>
        <taxon>Eucarida</taxon>
        <taxon>Euphausiacea</taxon>
        <taxon>Euphausiidae</taxon>
        <taxon>Meganyctiphanes</taxon>
    </lineage>
</organism>
<sequence length="496" mass="56712">YVIMDWSSSTILLLVCITLSRKYAHACDDECRAAIRSILKEELNPIKEQWKPMDQIKNGILNLKERLEPIKEKFKQIDQIQEDLKLVDRRVGDTLDEVGNVFDMSEEIIRYAKSLEAKQDLMLSELQSVKAQLESQQASFVELKSLSLNTSRSIQQTTDSLNNTILQLSQNAIDVKYHIHDLKTLVNESNVLLDGIKNYNSLDTEAPTTSAKLEAVDESMECQQAEGFFSMSIQCFKIYTDQTRNWQDAKSHCENRGLTLAEPFSSIAVALRKYLLDTYGEGDVWVGAIADGSKFVWQHDRTELRSDSPLWRRGTPHRFTSDRCVEMEVSTGDLTYSPKGPYEDQSCTDQQFVLCEEYQQAEGFFSMPTPFFKIYTDQTRNWQDAKSHCENRGLTLAEPSSSIAVALRKYLLDTYGEGDVWVGAIADGSKFVWQHDRTELRSDSPLWRRGTPHRFTSDRCVEMEVSTGDLTYSPKGPYEDQSCTDQQFVLCEEIRG</sequence>
<feature type="domain" description="C-type lectin" evidence="2">
    <location>
        <begin position="372"/>
        <end position="492"/>
    </location>
</feature>
<name>A0AAV2REF4_MEGNR</name>
<dbReference type="Proteomes" id="UP001497623">
    <property type="component" value="Unassembled WGS sequence"/>
</dbReference>
<dbReference type="SUPFAM" id="SSF56436">
    <property type="entry name" value="C-type lectin-like"/>
    <property type="match status" value="2"/>
</dbReference>